<dbReference type="GO" id="GO:0015074">
    <property type="term" value="P:DNA integration"/>
    <property type="evidence" value="ECO:0007669"/>
    <property type="project" value="InterPro"/>
</dbReference>
<name>A0A7K1XZV6_9SPHI</name>
<dbReference type="PROSITE" id="PS51898">
    <property type="entry name" value="TYR_RECOMBINASE"/>
    <property type="match status" value="1"/>
</dbReference>
<dbReference type="EMBL" id="WVHS01000003">
    <property type="protein sequence ID" value="MXV16555.1"/>
    <property type="molecule type" value="Genomic_DNA"/>
</dbReference>
<evidence type="ECO:0000256" key="1">
    <source>
        <dbReference type="ARBA" id="ARBA00008857"/>
    </source>
</evidence>
<keyword evidence="6" id="KW-1185">Reference proteome</keyword>
<dbReference type="InterPro" id="IPR010998">
    <property type="entry name" value="Integrase_recombinase_N"/>
</dbReference>
<gene>
    <name evidence="5" type="ORF">GS398_14710</name>
</gene>
<evidence type="ECO:0000313" key="5">
    <source>
        <dbReference type="EMBL" id="MXV16555.1"/>
    </source>
</evidence>
<dbReference type="Pfam" id="PF00589">
    <property type="entry name" value="Phage_integrase"/>
    <property type="match status" value="1"/>
</dbReference>
<feature type="domain" description="Tyr recombinase" evidence="4">
    <location>
        <begin position="220"/>
        <end position="401"/>
    </location>
</feature>
<dbReference type="InterPro" id="IPR013762">
    <property type="entry name" value="Integrase-like_cat_sf"/>
</dbReference>
<dbReference type="PANTHER" id="PTHR30349">
    <property type="entry name" value="PHAGE INTEGRASE-RELATED"/>
    <property type="match status" value="1"/>
</dbReference>
<accession>A0A7K1XZV6</accession>
<evidence type="ECO:0000256" key="2">
    <source>
        <dbReference type="ARBA" id="ARBA00023125"/>
    </source>
</evidence>
<dbReference type="Pfam" id="PF13102">
    <property type="entry name" value="Phage_int_SAM_5"/>
    <property type="match status" value="1"/>
</dbReference>
<comment type="caution">
    <text evidence="5">The sequence shown here is derived from an EMBL/GenBank/DDBJ whole genome shotgun (WGS) entry which is preliminary data.</text>
</comment>
<dbReference type="InterPro" id="IPR050090">
    <property type="entry name" value="Tyrosine_recombinase_XerCD"/>
</dbReference>
<dbReference type="GO" id="GO:0003677">
    <property type="term" value="F:DNA binding"/>
    <property type="evidence" value="ECO:0007669"/>
    <property type="project" value="UniProtKB-KW"/>
</dbReference>
<evidence type="ECO:0000313" key="6">
    <source>
        <dbReference type="Proteomes" id="UP000451233"/>
    </source>
</evidence>
<dbReference type="AlphaFoldDB" id="A0A7K1XZV6"/>
<dbReference type="RefSeq" id="WP_160907540.1">
    <property type="nucleotide sequence ID" value="NZ_WVHS01000003.1"/>
</dbReference>
<dbReference type="InterPro" id="IPR002104">
    <property type="entry name" value="Integrase_catalytic"/>
</dbReference>
<dbReference type="GO" id="GO:0006310">
    <property type="term" value="P:DNA recombination"/>
    <property type="evidence" value="ECO:0007669"/>
    <property type="project" value="UniProtKB-KW"/>
</dbReference>
<keyword evidence="2" id="KW-0238">DNA-binding</keyword>
<evidence type="ECO:0000256" key="3">
    <source>
        <dbReference type="ARBA" id="ARBA00023172"/>
    </source>
</evidence>
<sequence>MKRTFKVLFFVRKPKNYSDGTVPIYLRLTVDGERVEWHTQRECDPERWNAQAGRMIGTKQDAKSVNAWLEQLHVQVFDTQRHLAHMGKEPTALAIRNKIQGKGDEKVHTLIEVFEYHNEQFAQLVGKDFAPGTLKKFKTALAALQNFITWKFSVRDVAITQVNHQFITDYEFYLKSIHGVQHNTAMGMIKKLKKIIRQCVANDWLAKDPFLSYKIKTRETHRAFLLEKDLELLANKHFPTDRLNLVKDLFLFSCFTGLSYSDVAELSSTDIAIGIDREMWIHTRRTKTDTNSRIPLLPTALSIIEKYKDHPKVQAEGRLFPCISNQRMNSYLKEISDCLGLQKELTFHCARHTFATTVTLTNGVPIETVSKMLGHRSLRTTQQYAKILDVKVSNDMQVLKDRFAIKAGTKSAI</sequence>
<dbReference type="CDD" id="cd01185">
    <property type="entry name" value="INTN1_C_like"/>
    <property type="match status" value="1"/>
</dbReference>
<proteinExistence type="inferred from homology"/>
<dbReference type="Gene3D" id="1.10.150.130">
    <property type="match status" value="1"/>
</dbReference>
<organism evidence="5 6">
    <name type="scientific">Hufsiella ginkgonis</name>
    <dbReference type="NCBI Taxonomy" id="2695274"/>
    <lineage>
        <taxon>Bacteria</taxon>
        <taxon>Pseudomonadati</taxon>
        <taxon>Bacteroidota</taxon>
        <taxon>Sphingobacteriia</taxon>
        <taxon>Sphingobacteriales</taxon>
        <taxon>Sphingobacteriaceae</taxon>
        <taxon>Hufsiella</taxon>
    </lineage>
</organism>
<dbReference type="Pfam" id="PF17293">
    <property type="entry name" value="Arm-DNA-bind_5"/>
    <property type="match status" value="1"/>
</dbReference>
<reference evidence="5 6" key="1">
    <citation type="submission" date="2019-11" db="EMBL/GenBank/DDBJ databases">
        <title>Pedobacter sp. HMF7056 Genome sequencing and assembly.</title>
        <authorList>
            <person name="Kang H."/>
            <person name="Kim H."/>
            <person name="Joh K."/>
        </authorList>
    </citation>
    <scope>NUCLEOTIDE SEQUENCE [LARGE SCALE GENOMIC DNA]</scope>
    <source>
        <strain evidence="5 6">HMF7056</strain>
    </source>
</reference>
<dbReference type="InterPro" id="IPR035386">
    <property type="entry name" value="Arm-DNA-bind_5"/>
</dbReference>
<dbReference type="PANTHER" id="PTHR30349:SF64">
    <property type="entry name" value="PROPHAGE INTEGRASE INTD-RELATED"/>
    <property type="match status" value="1"/>
</dbReference>
<protein>
    <submittedName>
        <fullName evidence="5">Tyrosine-type recombinase/integrase</fullName>
    </submittedName>
</protein>
<comment type="similarity">
    <text evidence="1">Belongs to the 'phage' integrase family.</text>
</comment>
<dbReference type="InterPro" id="IPR025269">
    <property type="entry name" value="SAM-like_dom"/>
</dbReference>
<dbReference type="Gene3D" id="1.10.443.10">
    <property type="entry name" value="Intergrase catalytic core"/>
    <property type="match status" value="1"/>
</dbReference>
<dbReference type="SUPFAM" id="SSF56349">
    <property type="entry name" value="DNA breaking-rejoining enzymes"/>
    <property type="match status" value="1"/>
</dbReference>
<dbReference type="Proteomes" id="UP000451233">
    <property type="component" value="Unassembled WGS sequence"/>
</dbReference>
<dbReference type="InterPro" id="IPR011010">
    <property type="entry name" value="DNA_brk_join_enz"/>
</dbReference>
<keyword evidence="3" id="KW-0233">DNA recombination</keyword>
<evidence type="ECO:0000259" key="4">
    <source>
        <dbReference type="PROSITE" id="PS51898"/>
    </source>
</evidence>